<dbReference type="Gene3D" id="3.40.50.300">
    <property type="entry name" value="P-loop containing nucleotide triphosphate hydrolases"/>
    <property type="match status" value="1"/>
</dbReference>
<dbReference type="InterPro" id="IPR027417">
    <property type="entry name" value="P-loop_NTPase"/>
</dbReference>
<sequence length="177" mass="19446">MTAPLPGRVLIVGGSGAGKSTLAASLAAASGAPLAELDALFWGPGWTRRDAFSSDVEALAAQPRWVAEGSYASALERLLPRAELVIWLDYPRSLLAWRIVRRSLRRSWRREALTHGNRETLRGALFSRDSLLLWMWRGYGRRRLALSDLRDAHAGAAWLAPRSPAEARRLLAGILPA</sequence>
<gene>
    <name evidence="1" type="ORF">ABGV49_09380</name>
</gene>
<accession>A0ABV0FDX0</accession>
<keyword evidence="2" id="KW-1185">Reference proteome</keyword>
<comment type="caution">
    <text evidence="1">The sequence shown here is derived from an EMBL/GenBank/DDBJ whole genome shotgun (WGS) entry which is preliminary data.</text>
</comment>
<dbReference type="InterPro" id="IPR052922">
    <property type="entry name" value="Cytidylate_Kinase-2"/>
</dbReference>
<dbReference type="PANTHER" id="PTHR37816">
    <property type="entry name" value="YALI0E33011P"/>
    <property type="match status" value="1"/>
</dbReference>
<evidence type="ECO:0008006" key="3">
    <source>
        <dbReference type="Google" id="ProtNLM"/>
    </source>
</evidence>
<dbReference type="Proteomes" id="UP001455709">
    <property type="component" value="Unassembled WGS sequence"/>
</dbReference>
<proteinExistence type="predicted"/>
<protein>
    <recommendedName>
        <fullName evidence="3">Adenylate kinase</fullName>
    </recommendedName>
</protein>
<organism evidence="1 2">
    <name type="scientific">Chromobacterium vaccinii</name>
    <dbReference type="NCBI Taxonomy" id="1108595"/>
    <lineage>
        <taxon>Bacteria</taxon>
        <taxon>Pseudomonadati</taxon>
        <taxon>Pseudomonadota</taxon>
        <taxon>Betaproteobacteria</taxon>
        <taxon>Neisseriales</taxon>
        <taxon>Chromobacteriaceae</taxon>
        <taxon>Chromobacterium</taxon>
    </lineage>
</organism>
<dbReference type="RefSeq" id="WP_347370491.1">
    <property type="nucleotide sequence ID" value="NZ_JBDOJC010000001.1"/>
</dbReference>
<dbReference type="PANTHER" id="PTHR37816:SF1">
    <property type="entry name" value="TOXIN"/>
    <property type="match status" value="1"/>
</dbReference>
<dbReference type="SUPFAM" id="SSF52540">
    <property type="entry name" value="P-loop containing nucleoside triphosphate hydrolases"/>
    <property type="match status" value="1"/>
</dbReference>
<dbReference type="EMBL" id="JBDOJC010000001">
    <property type="protein sequence ID" value="MEO2217263.1"/>
    <property type="molecule type" value="Genomic_DNA"/>
</dbReference>
<name>A0ABV0FDX0_9NEIS</name>
<reference evidence="1 2" key="1">
    <citation type="submission" date="2024-05" db="EMBL/GenBank/DDBJ databases">
        <authorList>
            <person name="De Oliveira J.P."/>
            <person name="Noriler S.A."/>
            <person name="De Oliveira A.G."/>
            <person name="Sipoli D.S."/>
        </authorList>
    </citation>
    <scope>NUCLEOTIDE SEQUENCE [LARGE SCALE GENOMIC DNA]</scope>
    <source>
        <strain evidence="1 2">LABIM189</strain>
    </source>
</reference>
<evidence type="ECO:0000313" key="1">
    <source>
        <dbReference type="EMBL" id="MEO2217263.1"/>
    </source>
</evidence>
<evidence type="ECO:0000313" key="2">
    <source>
        <dbReference type="Proteomes" id="UP001455709"/>
    </source>
</evidence>